<evidence type="ECO:0000256" key="8">
    <source>
        <dbReference type="RuleBase" id="RU000442"/>
    </source>
</evidence>
<dbReference type="InterPro" id="IPR036397">
    <property type="entry name" value="RNaseH_sf"/>
</dbReference>
<dbReference type="InterPro" id="IPR004868">
    <property type="entry name" value="DNA-dir_DNA_pol_B_mt/vir"/>
</dbReference>
<comment type="catalytic activity">
    <reaction evidence="7 8">
        <text>DNA(n) + a 2'-deoxyribonucleoside 5'-triphosphate = DNA(n+1) + diphosphate</text>
        <dbReference type="Rhea" id="RHEA:22508"/>
        <dbReference type="Rhea" id="RHEA-COMP:17339"/>
        <dbReference type="Rhea" id="RHEA-COMP:17340"/>
        <dbReference type="ChEBI" id="CHEBI:33019"/>
        <dbReference type="ChEBI" id="CHEBI:61560"/>
        <dbReference type="ChEBI" id="CHEBI:173112"/>
        <dbReference type="EC" id="2.7.7.7"/>
    </reaction>
</comment>
<dbReference type="PANTHER" id="PTHR33568:SF3">
    <property type="entry name" value="DNA-DIRECTED DNA POLYMERASE"/>
    <property type="match status" value="1"/>
</dbReference>
<evidence type="ECO:0000256" key="7">
    <source>
        <dbReference type="ARBA" id="ARBA00049244"/>
    </source>
</evidence>
<keyword evidence="11" id="KW-0496">Mitochondrion</keyword>
<evidence type="ECO:0000256" key="1">
    <source>
        <dbReference type="ARBA" id="ARBA00005755"/>
    </source>
</evidence>
<organism evidence="11">
    <name type="scientific">Silene vulgaris</name>
    <name type="common">Bladder campion</name>
    <name type="synonym">Silene cucubalus</name>
    <dbReference type="NCBI Taxonomy" id="42043"/>
    <lineage>
        <taxon>Eukaryota</taxon>
        <taxon>Viridiplantae</taxon>
        <taxon>Streptophyta</taxon>
        <taxon>Embryophyta</taxon>
        <taxon>Tracheophyta</taxon>
        <taxon>Spermatophyta</taxon>
        <taxon>Magnoliopsida</taxon>
        <taxon>eudicotyledons</taxon>
        <taxon>Gunneridae</taxon>
        <taxon>Pentapetalae</taxon>
        <taxon>Caryophyllales</taxon>
        <taxon>Caryophyllaceae</taxon>
        <taxon>Sileneae</taxon>
        <taxon>Silene</taxon>
        <taxon>Silene subgen. Behenantha</taxon>
        <taxon>Silene sect. Behenantha</taxon>
    </lineage>
</organism>
<dbReference type="InterPro" id="IPR023211">
    <property type="entry name" value="DNA_pol_palm_dom_sf"/>
</dbReference>
<dbReference type="AlphaFoldDB" id="M9NCP6"/>
<feature type="compositionally biased region" description="Low complexity" evidence="9">
    <location>
        <begin position="972"/>
        <end position="986"/>
    </location>
</feature>
<sequence>MSSNVVGIGRKPRLAACYRAAGSLSLSDMLDRSRDKCRGCFRLDLDMKYPPYALRFSRSFSISAGGPGLKPHIFSFYAMQQWVRELESTVENRRVDLVHEFCLSPRLNFNRGVFVNEEELLTLAVMDLLVQDVYPVLQSYAKVNVFFGLLPKPNEAYKLPKKSNRITIHLSDEASPLTTDEPDGKYQCFPKFLIKKHIFVLIRRLLERYEGYIVCDITVRAYFERAFKTDSPPITYSCRIDTLLECYYHAEPGFIDLDLKNVKAKCLRRMSLERSRKKYADADRLTVIKPKKDPKKKPFLVADIETVMVDGLHVPYAIGVLKVYPDPEFKIEKIDSFFSEDIYCTNFEDRSKLMLISFINRVITICSRNRKNKLSVVYFHNLSGFDGIILLKHLIERHHPQYQVKSIMRNNQMYELAVYSGKTCQFRLRDSLHLLPGSLRSLAKNLCPELGEKGTLDPSKITLETIAGMKEELMTYMNQDIILLGGILHKFQKIHFDKFKVDIVDKRTLPALAIDIYRSNYFDQEKSHLHIPNDNEELFIRRGYYGGHTDSYIPRGENLYYYDVNSLYPYIMKTCTVPGEAPVWCSDLSQHKLEDLYGFIEAHIECPKDIKRPFLPYKDPETDTLIFPTGRWVGVYYSEELKLAKKLNYKIRPFQGYLFKEVESPFKSFVTDLYESRAKAKAEGNDSLSFIYKLLMNSLYGRLGINPEYNKTEICDYERYRTILKTFFAEACYFKDRKVIVVNYKYKPSIENKGSPYKSHKLGAVQVAAAITANARIHMYKYINRDDCYYTDTDSVVLGSPLSDDEVSPTELGKMKLEDRMKEGIFLAPKCYWYSRYSSDEEVIKYKGEGKELVDRAYFFDQYNDPSRVLERPKTKSFIKDRVKLEIREAVRTFKLQLIDNHKRVRVLDKKNQWVGSDPIILSKDHEMTKHQSLLLIVHLNAEKEDFDRKKLMISWAKNDIERIERLFHQSQQSQDDQDYQYQDPIPQDDQDLLTKDKTILIGKEFGSDIDKSDDDDP</sequence>
<feature type="domain" description="DNA-directed DNA polymerase family B mitochondria/virus" evidence="10">
    <location>
        <begin position="469"/>
        <end position="786"/>
    </location>
</feature>
<dbReference type="InterPro" id="IPR012337">
    <property type="entry name" value="RNaseH-like_sf"/>
</dbReference>
<keyword evidence="5 8" id="KW-0239">DNA-directed DNA polymerase</keyword>
<evidence type="ECO:0000256" key="3">
    <source>
        <dbReference type="ARBA" id="ARBA00022695"/>
    </source>
</evidence>
<evidence type="ECO:0000256" key="4">
    <source>
        <dbReference type="ARBA" id="ARBA00022705"/>
    </source>
</evidence>
<protein>
    <recommendedName>
        <fullName evidence="8">DNA polymerase</fullName>
        <ecNumber evidence="8">2.7.7.7</ecNumber>
    </recommendedName>
</protein>
<evidence type="ECO:0000256" key="5">
    <source>
        <dbReference type="ARBA" id="ARBA00022932"/>
    </source>
</evidence>
<dbReference type="SMART" id="SM00486">
    <property type="entry name" value="POLBc"/>
    <property type="match status" value="1"/>
</dbReference>
<dbReference type="InterPro" id="IPR043502">
    <property type="entry name" value="DNA/RNA_pol_sf"/>
</dbReference>
<dbReference type="GO" id="GO:0000166">
    <property type="term" value="F:nucleotide binding"/>
    <property type="evidence" value="ECO:0007669"/>
    <property type="project" value="InterPro"/>
</dbReference>
<dbReference type="SUPFAM" id="SSF53098">
    <property type="entry name" value="Ribonuclease H-like"/>
    <property type="match status" value="1"/>
</dbReference>
<accession>M9NCP6</accession>
<comment type="similarity">
    <text evidence="1 8">Belongs to the DNA polymerase type-B family.</text>
</comment>
<geneLocation type="mitochondrion" evidence="11"/>
<evidence type="ECO:0000256" key="2">
    <source>
        <dbReference type="ARBA" id="ARBA00022679"/>
    </source>
</evidence>
<evidence type="ECO:0000256" key="6">
    <source>
        <dbReference type="ARBA" id="ARBA00023125"/>
    </source>
</evidence>
<dbReference type="Pfam" id="PF03175">
    <property type="entry name" value="DNA_pol_B_2"/>
    <property type="match status" value="2"/>
</dbReference>
<dbReference type="PROSITE" id="PS00116">
    <property type="entry name" value="DNA_POLYMERASE_B"/>
    <property type="match status" value="1"/>
</dbReference>
<evidence type="ECO:0000313" key="11">
    <source>
        <dbReference type="EMBL" id="AFD29780.1"/>
    </source>
</evidence>
<dbReference type="InterPro" id="IPR006172">
    <property type="entry name" value="DNA-dir_DNA_pol_B"/>
</dbReference>
<dbReference type="Gene3D" id="3.30.420.10">
    <property type="entry name" value="Ribonuclease H-like superfamily/Ribonuclease H"/>
    <property type="match status" value="1"/>
</dbReference>
<reference evidence="11" key="1">
    <citation type="journal article" date="2012" name="PLoS Biol.">
        <title>Rapid evolution of enormous, multichromosomal genomes in flowering plant mitochondria with exceptionally high mutation rates.</title>
        <authorList>
            <person name="Sloan D.B."/>
            <person name="Alverson A.J."/>
            <person name="Chuckalovcak J.P."/>
            <person name="Wu M."/>
            <person name="McCauley D.E."/>
            <person name="Palmer J.D."/>
            <person name="Taylor D.R."/>
        </authorList>
    </citation>
    <scope>NUCLEOTIDE SEQUENCE</scope>
    <source>
        <strain evidence="11">SD2</strain>
    </source>
</reference>
<feature type="domain" description="DNA-directed DNA polymerase family B mitochondria/virus" evidence="10">
    <location>
        <begin position="367"/>
        <end position="461"/>
    </location>
</feature>
<dbReference type="InterPro" id="IPR017964">
    <property type="entry name" value="DNA-dir_DNA_pol_B_CS"/>
</dbReference>
<dbReference type="GO" id="GO:0006260">
    <property type="term" value="P:DNA replication"/>
    <property type="evidence" value="ECO:0007669"/>
    <property type="project" value="UniProtKB-KW"/>
</dbReference>
<feature type="region of interest" description="Disordered" evidence="9">
    <location>
        <begin position="972"/>
        <end position="995"/>
    </location>
</feature>
<keyword evidence="6 8" id="KW-0238">DNA-binding</keyword>
<gene>
    <name evidence="11" type="primary">dpo</name>
</gene>
<dbReference type="EMBL" id="JF750427">
    <property type="protein sequence ID" value="AFD29780.1"/>
    <property type="molecule type" value="Genomic_DNA"/>
</dbReference>
<dbReference type="GO" id="GO:0003887">
    <property type="term" value="F:DNA-directed DNA polymerase activity"/>
    <property type="evidence" value="ECO:0007669"/>
    <property type="project" value="UniProtKB-KW"/>
</dbReference>
<dbReference type="EC" id="2.7.7.7" evidence="8"/>
<dbReference type="SUPFAM" id="SSF56672">
    <property type="entry name" value="DNA/RNA polymerases"/>
    <property type="match status" value="1"/>
</dbReference>
<dbReference type="PRINTS" id="PR00106">
    <property type="entry name" value="DNAPOLB"/>
</dbReference>
<evidence type="ECO:0000259" key="10">
    <source>
        <dbReference type="Pfam" id="PF03175"/>
    </source>
</evidence>
<name>M9NCP6_SILVU</name>
<evidence type="ECO:0000256" key="9">
    <source>
        <dbReference type="SAM" id="MobiDB-lite"/>
    </source>
</evidence>
<keyword evidence="2 8" id="KW-0808">Transferase</keyword>
<dbReference type="GO" id="GO:0003677">
    <property type="term" value="F:DNA binding"/>
    <property type="evidence" value="ECO:0007669"/>
    <property type="project" value="UniProtKB-KW"/>
</dbReference>
<dbReference type="PANTHER" id="PTHR33568">
    <property type="entry name" value="DNA POLYMERASE"/>
    <property type="match status" value="1"/>
</dbReference>
<dbReference type="Gene3D" id="3.90.1600.10">
    <property type="entry name" value="Palm domain of DNA polymerase"/>
    <property type="match status" value="2"/>
</dbReference>
<keyword evidence="4 8" id="KW-0235">DNA replication</keyword>
<proteinExistence type="inferred from homology"/>
<keyword evidence="3 8" id="KW-0548">Nucleotidyltransferase</keyword>
<dbReference type="Gene3D" id="1.10.287.690">
    <property type="entry name" value="Helix hairpin bin"/>
    <property type="match status" value="1"/>
</dbReference>